<dbReference type="GO" id="GO:0005886">
    <property type="term" value="C:plasma membrane"/>
    <property type="evidence" value="ECO:0007669"/>
    <property type="project" value="TreeGrafter"/>
</dbReference>
<dbReference type="Proteomes" id="UP000584824">
    <property type="component" value="Unassembled WGS sequence"/>
</dbReference>
<name>A0A7W6JZD2_9HYPH</name>
<accession>A0A7W6JZD2</accession>
<keyword evidence="1" id="KW-0472">Membrane</keyword>
<dbReference type="Pfam" id="PF04657">
    <property type="entry name" value="DMT_YdcZ"/>
    <property type="match status" value="1"/>
</dbReference>
<organism evidence="2 3">
    <name type="scientific">Allorhizobium borbori</name>
    <dbReference type="NCBI Taxonomy" id="485907"/>
    <lineage>
        <taxon>Bacteria</taxon>
        <taxon>Pseudomonadati</taxon>
        <taxon>Pseudomonadota</taxon>
        <taxon>Alphaproteobacteria</taxon>
        <taxon>Hyphomicrobiales</taxon>
        <taxon>Rhizobiaceae</taxon>
        <taxon>Rhizobium/Agrobacterium group</taxon>
        <taxon>Allorhizobium</taxon>
    </lineage>
</organism>
<dbReference type="InterPro" id="IPR006750">
    <property type="entry name" value="YdcZ"/>
</dbReference>
<evidence type="ECO:0000256" key="1">
    <source>
        <dbReference type="SAM" id="Phobius"/>
    </source>
</evidence>
<evidence type="ECO:0000313" key="2">
    <source>
        <dbReference type="EMBL" id="MBB4102326.1"/>
    </source>
</evidence>
<dbReference type="RefSeq" id="WP_183789783.1">
    <property type="nucleotide sequence ID" value="NZ_JACIDU010000003.1"/>
</dbReference>
<feature type="transmembrane region" description="Helical" evidence="1">
    <location>
        <begin position="73"/>
        <end position="92"/>
    </location>
</feature>
<dbReference type="PANTHER" id="PTHR34821">
    <property type="entry name" value="INNER MEMBRANE PROTEIN YDCZ"/>
    <property type="match status" value="1"/>
</dbReference>
<keyword evidence="3" id="KW-1185">Reference proteome</keyword>
<feature type="transmembrane region" description="Helical" evidence="1">
    <location>
        <begin position="98"/>
        <end position="117"/>
    </location>
</feature>
<dbReference type="AlphaFoldDB" id="A0A7W6JZD2"/>
<dbReference type="EMBL" id="JACIDU010000003">
    <property type="protein sequence ID" value="MBB4102326.1"/>
    <property type="molecule type" value="Genomic_DNA"/>
</dbReference>
<feature type="transmembrane region" description="Helical" evidence="1">
    <location>
        <begin position="34"/>
        <end position="58"/>
    </location>
</feature>
<reference evidence="2 3" key="1">
    <citation type="submission" date="2020-08" db="EMBL/GenBank/DDBJ databases">
        <title>Genomic Encyclopedia of Type Strains, Phase IV (KMG-IV): sequencing the most valuable type-strain genomes for metagenomic binning, comparative biology and taxonomic classification.</title>
        <authorList>
            <person name="Goeker M."/>
        </authorList>
    </citation>
    <scope>NUCLEOTIDE SEQUENCE [LARGE SCALE GENOMIC DNA]</scope>
    <source>
        <strain evidence="2 3">DSM 26385</strain>
    </source>
</reference>
<comment type="caution">
    <text evidence="2">The sequence shown here is derived from an EMBL/GenBank/DDBJ whole genome shotgun (WGS) entry which is preliminary data.</text>
</comment>
<sequence>MIVALWAILGVVAGACIAVQAPINTQLSRMLGGAPTVAAGISFFAGAVVLGIISFVIIRDEGRSLDWSAPTPWLYFAGGCLGALYVTTAVLLTPRIGAAAVMAFAVTGQLLAGILIDRAGFLGVAVREVGVGRIAGAVLLIAGAVMIRVF</sequence>
<dbReference type="PANTHER" id="PTHR34821:SF2">
    <property type="entry name" value="INNER MEMBRANE PROTEIN YDCZ"/>
    <property type="match status" value="1"/>
</dbReference>
<proteinExistence type="predicted"/>
<gene>
    <name evidence="2" type="ORF">GGQ66_000861</name>
</gene>
<protein>
    <submittedName>
        <fullName evidence="2">Transporter family-2 protein</fullName>
    </submittedName>
</protein>
<evidence type="ECO:0000313" key="3">
    <source>
        <dbReference type="Proteomes" id="UP000584824"/>
    </source>
</evidence>
<feature type="transmembrane region" description="Helical" evidence="1">
    <location>
        <begin position="129"/>
        <end position="149"/>
    </location>
</feature>
<keyword evidence="1" id="KW-0812">Transmembrane</keyword>
<keyword evidence="1" id="KW-1133">Transmembrane helix</keyword>